<name>A0A2P6RSM1_ROSCH</name>
<evidence type="ECO:0000313" key="1">
    <source>
        <dbReference type="EMBL" id="PRQ49427.1"/>
    </source>
</evidence>
<accession>A0A2P6RSM1</accession>
<dbReference type="AlphaFoldDB" id="A0A2P6RSM1"/>
<sequence>MVLLFDRNFASFCELNGDKLWVQCLLFWINGGFLMDFAGRSIGIRVCDHVECLGSRSSCLTVQWLSKSPFCVYDLCVSMRECETNCLRFEKVALVFETCSRFVNHKIWC</sequence>
<keyword evidence="2" id="KW-1185">Reference proteome</keyword>
<dbReference type="Gramene" id="PRQ49427">
    <property type="protein sequence ID" value="PRQ49427"/>
    <property type="gene ID" value="RchiOBHm_Chr2g0121821"/>
</dbReference>
<reference evidence="1 2" key="1">
    <citation type="journal article" date="2018" name="Nat. Genet.">
        <title>The Rosa genome provides new insights in the design of modern roses.</title>
        <authorList>
            <person name="Bendahmane M."/>
        </authorList>
    </citation>
    <scope>NUCLEOTIDE SEQUENCE [LARGE SCALE GENOMIC DNA]</scope>
    <source>
        <strain evidence="2">cv. Old Blush</strain>
    </source>
</reference>
<gene>
    <name evidence="1" type="ORF">RchiOBHm_Chr2g0121821</name>
</gene>
<protein>
    <submittedName>
        <fullName evidence="1">Uncharacterized protein</fullName>
    </submittedName>
</protein>
<comment type="caution">
    <text evidence="1">The sequence shown here is derived from an EMBL/GenBank/DDBJ whole genome shotgun (WGS) entry which is preliminary data.</text>
</comment>
<proteinExistence type="predicted"/>
<dbReference type="Proteomes" id="UP000238479">
    <property type="component" value="Chromosome 2"/>
</dbReference>
<evidence type="ECO:0000313" key="2">
    <source>
        <dbReference type="Proteomes" id="UP000238479"/>
    </source>
</evidence>
<organism evidence="1 2">
    <name type="scientific">Rosa chinensis</name>
    <name type="common">China rose</name>
    <dbReference type="NCBI Taxonomy" id="74649"/>
    <lineage>
        <taxon>Eukaryota</taxon>
        <taxon>Viridiplantae</taxon>
        <taxon>Streptophyta</taxon>
        <taxon>Embryophyta</taxon>
        <taxon>Tracheophyta</taxon>
        <taxon>Spermatophyta</taxon>
        <taxon>Magnoliopsida</taxon>
        <taxon>eudicotyledons</taxon>
        <taxon>Gunneridae</taxon>
        <taxon>Pentapetalae</taxon>
        <taxon>rosids</taxon>
        <taxon>fabids</taxon>
        <taxon>Rosales</taxon>
        <taxon>Rosaceae</taxon>
        <taxon>Rosoideae</taxon>
        <taxon>Rosoideae incertae sedis</taxon>
        <taxon>Rosa</taxon>
    </lineage>
</organism>
<dbReference type="EMBL" id="PDCK01000040">
    <property type="protein sequence ID" value="PRQ49427.1"/>
    <property type="molecule type" value="Genomic_DNA"/>
</dbReference>